<organism evidence="8 9">
    <name type="scientific">Escherichia coli</name>
    <dbReference type="NCBI Taxonomy" id="562"/>
    <lineage>
        <taxon>Bacteria</taxon>
        <taxon>Pseudomonadati</taxon>
        <taxon>Pseudomonadota</taxon>
        <taxon>Gammaproteobacteria</taxon>
        <taxon>Enterobacterales</taxon>
        <taxon>Enterobacteriaceae</taxon>
        <taxon>Escherichia</taxon>
    </lineage>
</organism>
<keyword evidence="5" id="KW-0012">Acyltransferase</keyword>
<dbReference type="AlphaFoldDB" id="A0A8T6BE01"/>
<dbReference type="InterPro" id="IPR000182">
    <property type="entry name" value="GNAT_dom"/>
</dbReference>
<evidence type="ECO:0000313" key="9">
    <source>
        <dbReference type="Proteomes" id="UP000447081"/>
    </source>
</evidence>
<keyword evidence="4" id="KW-0808">Transferase</keyword>
<keyword evidence="3" id="KW-1277">Toxin-antitoxin system</keyword>
<sequence>MDEVEQQPDLLILPINPLHNHSRFKSGSAEFQPLKTFLQRDALRFQTGCIAQTYVIVDDNARQDKEVSLTEFAYDVLGYITLTCSQVSLADYDLGDCAAAARYEFLPAVKIARLAVDSRFRGWGIGSKLFGHALLIAVDDIGPLIGCRFLITDAKRSAIDFYARQGMEMLDTEENHAADHPLMFIDLCDLLVD</sequence>
<evidence type="ECO:0000259" key="7">
    <source>
        <dbReference type="PROSITE" id="PS51186"/>
    </source>
</evidence>
<proteinExistence type="inferred from homology"/>
<accession>A0A8T6BE01</accession>
<comment type="catalytic activity">
    <reaction evidence="6">
        <text>glycyl-tRNA(Gly) + acetyl-CoA = N-acetylglycyl-tRNA(Gly) + CoA + H(+)</text>
        <dbReference type="Rhea" id="RHEA:81867"/>
        <dbReference type="Rhea" id="RHEA-COMP:9683"/>
        <dbReference type="Rhea" id="RHEA-COMP:19766"/>
        <dbReference type="ChEBI" id="CHEBI:15378"/>
        <dbReference type="ChEBI" id="CHEBI:57287"/>
        <dbReference type="ChEBI" id="CHEBI:57288"/>
        <dbReference type="ChEBI" id="CHEBI:78522"/>
        <dbReference type="ChEBI" id="CHEBI:232036"/>
    </reaction>
</comment>
<comment type="caution">
    <text evidence="8">The sequence shown here is derived from an EMBL/GenBank/DDBJ whole genome shotgun (WGS) entry which is preliminary data.</text>
</comment>
<dbReference type="InterPro" id="IPR016181">
    <property type="entry name" value="Acyl_CoA_acyltransferase"/>
</dbReference>
<dbReference type="Pfam" id="PF13508">
    <property type="entry name" value="Acetyltransf_7"/>
    <property type="match status" value="1"/>
</dbReference>
<dbReference type="PANTHER" id="PTHR36449">
    <property type="entry name" value="ACETYLTRANSFERASE-RELATED"/>
    <property type="match status" value="1"/>
</dbReference>
<protein>
    <submittedName>
        <fullName evidence="8">GNAT family N-acetyltransferase</fullName>
    </submittedName>
</protein>
<keyword evidence="2" id="KW-0678">Repressor</keyword>
<evidence type="ECO:0000256" key="2">
    <source>
        <dbReference type="ARBA" id="ARBA00022491"/>
    </source>
</evidence>
<comment type="similarity">
    <text evidence="1">Belongs to the acetyltransferase family. GNAT subfamily.</text>
</comment>
<dbReference type="Proteomes" id="UP000447081">
    <property type="component" value="Unassembled WGS sequence"/>
</dbReference>
<gene>
    <name evidence="8" type="ORF">GRW24_03955</name>
</gene>
<evidence type="ECO:0000256" key="3">
    <source>
        <dbReference type="ARBA" id="ARBA00022649"/>
    </source>
</evidence>
<dbReference type="RefSeq" id="WP_096941852.1">
    <property type="nucleotide sequence ID" value="NZ_BGBW01000067.1"/>
</dbReference>
<dbReference type="PROSITE" id="PS51186">
    <property type="entry name" value="GNAT"/>
    <property type="match status" value="1"/>
</dbReference>
<evidence type="ECO:0000256" key="1">
    <source>
        <dbReference type="ARBA" id="ARBA00009342"/>
    </source>
</evidence>
<dbReference type="SUPFAM" id="SSF55729">
    <property type="entry name" value="Acyl-CoA N-acyltransferases (Nat)"/>
    <property type="match status" value="1"/>
</dbReference>
<reference evidence="8 9" key="1">
    <citation type="submission" date="2019-12" db="EMBL/GenBank/DDBJ databases">
        <title>Enteriobacteria Tanzani isolates_10434.</title>
        <authorList>
            <person name="Subbiah M."/>
            <person name="Call D."/>
        </authorList>
    </citation>
    <scope>NUCLEOTIDE SEQUENCE [LARGE SCALE GENOMIC DNA]</scope>
    <source>
        <strain evidence="8 9">10434wG3</strain>
    </source>
</reference>
<dbReference type="PANTHER" id="PTHR36449:SF1">
    <property type="entry name" value="ACETYLTRANSFERASE"/>
    <property type="match status" value="1"/>
</dbReference>
<dbReference type="GO" id="GO:0016747">
    <property type="term" value="F:acyltransferase activity, transferring groups other than amino-acyl groups"/>
    <property type="evidence" value="ECO:0007669"/>
    <property type="project" value="InterPro"/>
</dbReference>
<evidence type="ECO:0000256" key="5">
    <source>
        <dbReference type="ARBA" id="ARBA00023315"/>
    </source>
</evidence>
<name>A0A8T6BE01_ECOLX</name>
<evidence type="ECO:0000256" key="6">
    <source>
        <dbReference type="ARBA" id="ARBA00049880"/>
    </source>
</evidence>
<dbReference type="EMBL" id="WUIG01000025">
    <property type="protein sequence ID" value="MXJ07641.1"/>
    <property type="molecule type" value="Genomic_DNA"/>
</dbReference>
<dbReference type="CDD" id="cd04301">
    <property type="entry name" value="NAT_SF"/>
    <property type="match status" value="1"/>
</dbReference>
<evidence type="ECO:0000313" key="8">
    <source>
        <dbReference type="EMBL" id="MXJ07641.1"/>
    </source>
</evidence>
<evidence type="ECO:0000256" key="4">
    <source>
        <dbReference type="ARBA" id="ARBA00022679"/>
    </source>
</evidence>
<feature type="domain" description="N-acetyltransferase" evidence="7">
    <location>
        <begin position="40"/>
        <end position="188"/>
    </location>
</feature>
<dbReference type="Gene3D" id="3.40.630.30">
    <property type="match status" value="1"/>
</dbReference>